<protein>
    <recommendedName>
        <fullName evidence="5">Lipoprotein</fullName>
    </recommendedName>
</protein>
<evidence type="ECO:0000256" key="2">
    <source>
        <dbReference type="SAM" id="SignalP"/>
    </source>
</evidence>
<dbReference type="PROSITE" id="PS51257">
    <property type="entry name" value="PROKAR_LIPOPROTEIN"/>
    <property type="match status" value="1"/>
</dbReference>
<dbReference type="EMBL" id="FUYE01000033">
    <property type="protein sequence ID" value="SKB09081.1"/>
    <property type="molecule type" value="Genomic_DNA"/>
</dbReference>
<evidence type="ECO:0000313" key="4">
    <source>
        <dbReference type="Proteomes" id="UP000190774"/>
    </source>
</evidence>
<evidence type="ECO:0000256" key="1">
    <source>
        <dbReference type="SAM" id="MobiDB-lite"/>
    </source>
</evidence>
<dbReference type="Proteomes" id="UP000190774">
    <property type="component" value="Unassembled WGS sequence"/>
</dbReference>
<evidence type="ECO:0000313" key="3">
    <source>
        <dbReference type="EMBL" id="SKB09081.1"/>
    </source>
</evidence>
<reference evidence="4" key="1">
    <citation type="submission" date="2017-02" db="EMBL/GenBank/DDBJ databases">
        <authorList>
            <person name="Varghese N."/>
            <person name="Submissions S."/>
        </authorList>
    </citation>
    <scope>NUCLEOTIDE SEQUENCE [LARGE SCALE GENOMIC DNA]</scope>
    <source>
        <strain evidence="4">ATCC 700200</strain>
    </source>
</reference>
<gene>
    <name evidence="3" type="ORF">SAMN02745166_05092</name>
</gene>
<keyword evidence="2" id="KW-0732">Signal</keyword>
<dbReference type="OrthoDB" id="9853463at2"/>
<dbReference type="RefSeq" id="WP_078816191.1">
    <property type="nucleotide sequence ID" value="NZ_FUYE01000033.1"/>
</dbReference>
<evidence type="ECO:0008006" key="5">
    <source>
        <dbReference type="Google" id="ProtNLM"/>
    </source>
</evidence>
<feature type="signal peptide" evidence="2">
    <location>
        <begin position="1"/>
        <end position="19"/>
    </location>
</feature>
<keyword evidence="4" id="KW-1185">Reference proteome</keyword>
<dbReference type="AlphaFoldDB" id="A0A1T4Z678"/>
<accession>A0A1T4Z678</accession>
<dbReference type="STRING" id="48467.SAMN02745166_05092"/>
<feature type="compositionally biased region" description="Low complexity" evidence="1">
    <location>
        <begin position="23"/>
        <end position="48"/>
    </location>
</feature>
<proteinExistence type="predicted"/>
<feature type="chain" id="PRO_5012323594" description="Lipoprotein" evidence="2">
    <location>
        <begin position="20"/>
        <end position="164"/>
    </location>
</feature>
<organism evidence="3 4">
    <name type="scientific">Prosthecobacter debontii</name>
    <dbReference type="NCBI Taxonomy" id="48467"/>
    <lineage>
        <taxon>Bacteria</taxon>
        <taxon>Pseudomonadati</taxon>
        <taxon>Verrucomicrobiota</taxon>
        <taxon>Verrucomicrobiia</taxon>
        <taxon>Verrucomicrobiales</taxon>
        <taxon>Verrucomicrobiaceae</taxon>
        <taxon>Prosthecobacter</taxon>
    </lineage>
</organism>
<name>A0A1T4Z678_9BACT</name>
<sequence>MKPSSILVLLTLTASIVLTGCGTSESPAPATSTGTSATASAPASATNADGDITDPNQVNNRTHLSKAAAQIQDGVTTKKDVVRKLGLFYKKGTDAAGRATATWTFNQSKGTAKSYIPGAAFIPGAMITYYQTVTISLDANETVVSHSFVESTKEKTGMGFSYGS</sequence>
<feature type="region of interest" description="Disordered" evidence="1">
    <location>
        <begin position="23"/>
        <end position="55"/>
    </location>
</feature>